<reference evidence="2" key="1">
    <citation type="journal article" date="2023" name="Mol. Biol. Evol.">
        <title>Third-Generation Sequencing Reveals the Adaptive Role of the Epigenome in Three Deep-Sea Polychaetes.</title>
        <authorList>
            <person name="Perez M."/>
            <person name="Aroh O."/>
            <person name="Sun Y."/>
            <person name="Lan Y."/>
            <person name="Juniper S.K."/>
            <person name="Young C.R."/>
            <person name="Angers B."/>
            <person name="Qian P.Y."/>
        </authorList>
    </citation>
    <scope>NUCLEOTIDE SEQUENCE</scope>
    <source>
        <strain evidence="2">R07B-5</strain>
    </source>
</reference>
<keyword evidence="3" id="KW-1185">Reference proteome</keyword>
<evidence type="ECO:0000313" key="3">
    <source>
        <dbReference type="Proteomes" id="UP001209878"/>
    </source>
</evidence>
<dbReference type="AlphaFoldDB" id="A0AAD9UJX1"/>
<accession>A0AAD9UJX1</accession>
<dbReference type="Proteomes" id="UP001209878">
    <property type="component" value="Unassembled WGS sequence"/>
</dbReference>
<feature type="compositionally biased region" description="Polar residues" evidence="1">
    <location>
        <begin position="8"/>
        <end position="24"/>
    </location>
</feature>
<sequence length="119" mass="13335">MSYEPLTHLTTTGYSPSSAAQSDNSRPRVATNATELPIARIVTPSPNCYVRQLHSLWFQPSDDGRAKGFAPKREESVFTLADSQLTWLLVNEGHRYAPLESRVQTQSLLTLYRPLTTEV</sequence>
<gene>
    <name evidence="2" type="ORF">NP493_35g06072</name>
</gene>
<evidence type="ECO:0000313" key="2">
    <source>
        <dbReference type="EMBL" id="KAK2192293.1"/>
    </source>
</evidence>
<organism evidence="2 3">
    <name type="scientific">Ridgeia piscesae</name>
    <name type="common">Tubeworm</name>
    <dbReference type="NCBI Taxonomy" id="27915"/>
    <lineage>
        <taxon>Eukaryota</taxon>
        <taxon>Metazoa</taxon>
        <taxon>Spiralia</taxon>
        <taxon>Lophotrochozoa</taxon>
        <taxon>Annelida</taxon>
        <taxon>Polychaeta</taxon>
        <taxon>Sedentaria</taxon>
        <taxon>Canalipalpata</taxon>
        <taxon>Sabellida</taxon>
        <taxon>Siboglinidae</taxon>
        <taxon>Ridgeia</taxon>
    </lineage>
</organism>
<evidence type="ECO:0000256" key="1">
    <source>
        <dbReference type="SAM" id="MobiDB-lite"/>
    </source>
</evidence>
<dbReference type="EMBL" id="JAODUO010000035">
    <property type="protein sequence ID" value="KAK2192293.1"/>
    <property type="molecule type" value="Genomic_DNA"/>
</dbReference>
<comment type="caution">
    <text evidence="2">The sequence shown here is derived from an EMBL/GenBank/DDBJ whole genome shotgun (WGS) entry which is preliminary data.</text>
</comment>
<proteinExistence type="predicted"/>
<feature type="region of interest" description="Disordered" evidence="1">
    <location>
        <begin position="1"/>
        <end position="30"/>
    </location>
</feature>
<protein>
    <submittedName>
        <fullName evidence="2">Uncharacterized protein</fullName>
    </submittedName>
</protein>
<name>A0AAD9UJX1_RIDPI</name>